<keyword evidence="1 3" id="KW-0378">Hydrolase</keyword>
<evidence type="ECO:0000313" key="4">
    <source>
        <dbReference type="Proteomes" id="UP000703674"/>
    </source>
</evidence>
<dbReference type="SUPFAM" id="SSF56601">
    <property type="entry name" value="beta-lactamase/transpeptidase-like"/>
    <property type="match status" value="1"/>
</dbReference>
<keyword evidence="4" id="KW-1185">Reference proteome</keyword>
<dbReference type="Gene3D" id="3.40.710.10">
    <property type="entry name" value="DD-peptidase/beta-lactamase superfamily"/>
    <property type="match status" value="1"/>
</dbReference>
<proteinExistence type="predicted"/>
<reference evidence="3 4" key="1">
    <citation type="submission" date="2020-03" db="EMBL/GenBank/DDBJ databases">
        <title>Salinimicrobium sp. nov, isolated from SCS.</title>
        <authorList>
            <person name="Cao W.R."/>
        </authorList>
    </citation>
    <scope>NUCLEOTIDE SEQUENCE [LARGE SCALE GENOMIC DNA]</scope>
    <source>
        <strain evidence="4">J15B91</strain>
    </source>
</reference>
<dbReference type="InterPro" id="IPR012338">
    <property type="entry name" value="Beta-lactam/transpept-like"/>
</dbReference>
<comment type="caution">
    <text evidence="3">The sequence shown here is derived from an EMBL/GenBank/DDBJ whole genome shotgun (WGS) entry which is preliminary data.</text>
</comment>
<evidence type="ECO:0000259" key="2">
    <source>
        <dbReference type="Pfam" id="PF00144"/>
    </source>
</evidence>
<dbReference type="InterPro" id="IPR050789">
    <property type="entry name" value="Diverse_Enzym_Activities"/>
</dbReference>
<organism evidence="3 4">
    <name type="scientific">Salinimicrobium oceani</name>
    <dbReference type="NCBI Taxonomy" id="2722702"/>
    <lineage>
        <taxon>Bacteria</taxon>
        <taxon>Pseudomonadati</taxon>
        <taxon>Bacteroidota</taxon>
        <taxon>Flavobacteriia</taxon>
        <taxon>Flavobacteriales</taxon>
        <taxon>Flavobacteriaceae</taxon>
        <taxon>Salinimicrobium</taxon>
    </lineage>
</organism>
<evidence type="ECO:0000256" key="1">
    <source>
        <dbReference type="ARBA" id="ARBA00022801"/>
    </source>
</evidence>
<dbReference type="RefSeq" id="WP_168140055.1">
    <property type="nucleotide sequence ID" value="NZ_JAAVJR010001490.1"/>
</dbReference>
<feature type="non-terminal residue" evidence="3">
    <location>
        <position position="1"/>
    </location>
</feature>
<dbReference type="Pfam" id="PF00144">
    <property type="entry name" value="Beta-lactamase"/>
    <property type="match status" value="1"/>
</dbReference>
<gene>
    <name evidence="3" type="ORF">HC175_22770</name>
</gene>
<dbReference type="PANTHER" id="PTHR43283:SF11">
    <property type="entry name" value="BETA-LACTAMASE-RELATED DOMAIN-CONTAINING PROTEIN"/>
    <property type="match status" value="1"/>
</dbReference>
<name>A0ABX1D912_9FLAO</name>
<dbReference type="GO" id="GO:0016787">
    <property type="term" value="F:hydrolase activity"/>
    <property type="evidence" value="ECO:0007669"/>
    <property type="project" value="UniProtKB-KW"/>
</dbReference>
<dbReference type="EMBL" id="JAAVJR010001490">
    <property type="protein sequence ID" value="NJW55742.1"/>
    <property type="molecule type" value="Genomic_DNA"/>
</dbReference>
<feature type="non-terminal residue" evidence="3">
    <location>
        <position position="100"/>
    </location>
</feature>
<accession>A0ABX1D912</accession>
<sequence>FEGPHNSKITWEHLLHQTSDWSGQLWGSFDWADRPSSQQNIDQWRARVLQEPGTSFKYNDVRVNVLAYSLLNVFRKPLPQVLKEQIMDPIDASPTWRWYG</sequence>
<dbReference type="InterPro" id="IPR001466">
    <property type="entry name" value="Beta-lactam-related"/>
</dbReference>
<dbReference type="PANTHER" id="PTHR43283">
    <property type="entry name" value="BETA-LACTAMASE-RELATED"/>
    <property type="match status" value="1"/>
</dbReference>
<feature type="domain" description="Beta-lactamase-related" evidence="2">
    <location>
        <begin position="2"/>
        <end position="92"/>
    </location>
</feature>
<protein>
    <submittedName>
        <fullName evidence="3">Serine hydrolase</fullName>
    </submittedName>
</protein>
<dbReference type="Proteomes" id="UP000703674">
    <property type="component" value="Unassembled WGS sequence"/>
</dbReference>
<evidence type="ECO:0000313" key="3">
    <source>
        <dbReference type="EMBL" id="NJW55742.1"/>
    </source>
</evidence>